<sequence length="75" mass="9013">MFFDSLNIVFDDTISSVHYRQNLSGDNPEAIKFENNRNLYNEDNYVRKVVMEKKHYISTEYSFTFTEQDYLNAKN</sequence>
<evidence type="ECO:0000313" key="1">
    <source>
        <dbReference type="EMBL" id="GAL83936.1"/>
    </source>
</evidence>
<dbReference type="EMBL" id="BBLT01000002">
    <property type="protein sequence ID" value="GAL83936.1"/>
    <property type="molecule type" value="Genomic_DNA"/>
</dbReference>
<evidence type="ECO:0000313" key="2">
    <source>
        <dbReference type="Proteomes" id="UP000030185"/>
    </source>
</evidence>
<proteinExistence type="predicted"/>
<keyword evidence="2" id="KW-1185">Reference proteome</keyword>
<gene>
    <name evidence="1" type="ORF">MYP_1164</name>
</gene>
<name>A0A098LAH0_9BACT</name>
<protein>
    <submittedName>
        <fullName evidence="1">Uncharacterized protein</fullName>
    </submittedName>
</protein>
<dbReference type="STRING" id="153721.MYP_1164"/>
<accession>A0A098LAH0</accession>
<dbReference type="AlphaFoldDB" id="A0A098LAH0"/>
<organism evidence="1 2">
    <name type="scientific">Sporocytophaga myxococcoides</name>
    <dbReference type="NCBI Taxonomy" id="153721"/>
    <lineage>
        <taxon>Bacteria</taxon>
        <taxon>Pseudomonadati</taxon>
        <taxon>Bacteroidota</taxon>
        <taxon>Cytophagia</taxon>
        <taxon>Cytophagales</taxon>
        <taxon>Cytophagaceae</taxon>
        <taxon>Sporocytophaga</taxon>
    </lineage>
</organism>
<dbReference type="Proteomes" id="UP000030185">
    <property type="component" value="Unassembled WGS sequence"/>
</dbReference>
<comment type="caution">
    <text evidence="1">The sequence shown here is derived from an EMBL/GenBank/DDBJ whole genome shotgun (WGS) entry which is preliminary data.</text>
</comment>
<reference evidence="1 2" key="1">
    <citation type="submission" date="2014-09" db="EMBL/GenBank/DDBJ databases">
        <title>Sporocytophaga myxococcoides PG-01 genome sequencing.</title>
        <authorList>
            <person name="Liu L."/>
            <person name="Gao P.J."/>
            <person name="Chen G.J."/>
            <person name="Wang L.S."/>
        </authorList>
    </citation>
    <scope>NUCLEOTIDE SEQUENCE [LARGE SCALE GENOMIC DNA]</scope>
    <source>
        <strain evidence="1 2">PG-01</strain>
    </source>
</reference>